<evidence type="ECO:0000259" key="2">
    <source>
        <dbReference type="Pfam" id="PF07110"/>
    </source>
</evidence>
<reference evidence="3 4" key="1">
    <citation type="submission" date="2013-03" db="EMBL/GenBank/DDBJ databases">
        <title>The Genome Sequence of Capronia epimyces CBS 606.96.</title>
        <authorList>
            <consortium name="The Broad Institute Genomics Platform"/>
            <person name="Cuomo C."/>
            <person name="de Hoog S."/>
            <person name="Gorbushina A."/>
            <person name="Walker B."/>
            <person name="Young S.K."/>
            <person name="Zeng Q."/>
            <person name="Gargeya S."/>
            <person name="Fitzgerald M."/>
            <person name="Haas B."/>
            <person name="Abouelleil A."/>
            <person name="Allen A.W."/>
            <person name="Alvarado L."/>
            <person name="Arachchi H.M."/>
            <person name="Berlin A.M."/>
            <person name="Chapman S.B."/>
            <person name="Gainer-Dewar J."/>
            <person name="Goldberg J."/>
            <person name="Griggs A."/>
            <person name="Gujja S."/>
            <person name="Hansen M."/>
            <person name="Howarth C."/>
            <person name="Imamovic A."/>
            <person name="Ireland A."/>
            <person name="Larimer J."/>
            <person name="McCowan C."/>
            <person name="Murphy C."/>
            <person name="Pearson M."/>
            <person name="Poon T.W."/>
            <person name="Priest M."/>
            <person name="Roberts A."/>
            <person name="Saif S."/>
            <person name="Shea T."/>
            <person name="Sisk P."/>
            <person name="Sykes S."/>
            <person name="Wortman J."/>
            <person name="Nusbaum C."/>
            <person name="Birren B."/>
        </authorList>
    </citation>
    <scope>NUCLEOTIDE SEQUENCE [LARGE SCALE GENOMIC DNA]</scope>
    <source>
        <strain evidence="3 4">CBS 606.96</strain>
    </source>
</reference>
<dbReference type="SUPFAM" id="SSF54909">
    <property type="entry name" value="Dimeric alpha+beta barrel"/>
    <property type="match status" value="1"/>
</dbReference>
<dbReference type="GO" id="GO:0016491">
    <property type="term" value="F:oxidoreductase activity"/>
    <property type="evidence" value="ECO:0007669"/>
    <property type="project" value="InterPro"/>
</dbReference>
<comment type="caution">
    <text evidence="3">The sequence shown here is derived from an EMBL/GenBank/DDBJ whole genome shotgun (WGS) entry which is preliminary data.</text>
</comment>
<evidence type="ECO:0000313" key="4">
    <source>
        <dbReference type="Proteomes" id="UP000019478"/>
    </source>
</evidence>
<dbReference type="Gene3D" id="3.30.70.100">
    <property type="match status" value="1"/>
</dbReference>
<dbReference type="eggNOG" id="ENOG502STMR">
    <property type="taxonomic scope" value="Eukaryota"/>
</dbReference>
<dbReference type="InterPro" id="IPR011008">
    <property type="entry name" value="Dimeric_a/b-barrel"/>
</dbReference>
<dbReference type="InterPro" id="IPR009799">
    <property type="entry name" value="EthD_dom"/>
</dbReference>
<dbReference type="Pfam" id="PF07110">
    <property type="entry name" value="EthD"/>
    <property type="match status" value="1"/>
</dbReference>
<evidence type="ECO:0000256" key="1">
    <source>
        <dbReference type="ARBA" id="ARBA00005986"/>
    </source>
</evidence>
<evidence type="ECO:0000313" key="3">
    <source>
        <dbReference type="EMBL" id="EXJ89423.1"/>
    </source>
</evidence>
<organism evidence="3 4">
    <name type="scientific">Capronia epimyces CBS 606.96</name>
    <dbReference type="NCBI Taxonomy" id="1182542"/>
    <lineage>
        <taxon>Eukaryota</taxon>
        <taxon>Fungi</taxon>
        <taxon>Dikarya</taxon>
        <taxon>Ascomycota</taxon>
        <taxon>Pezizomycotina</taxon>
        <taxon>Eurotiomycetes</taxon>
        <taxon>Chaetothyriomycetidae</taxon>
        <taxon>Chaetothyriales</taxon>
        <taxon>Herpotrichiellaceae</taxon>
        <taxon>Capronia</taxon>
    </lineage>
</organism>
<accession>W9YAA3</accession>
<dbReference type="EMBL" id="AMGY01000002">
    <property type="protein sequence ID" value="EXJ89423.1"/>
    <property type="molecule type" value="Genomic_DNA"/>
</dbReference>
<dbReference type="GeneID" id="19166620"/>
<keyword evidence="4" id="KW-1185">Reference proteome</keyword>
<dbReference type="STRING" id="1182542.W9YAA3"/>
<dbReference type="Proteomes" id="UP000019478">
    <property type="component" value="Unassembled WGS sequence"/>
</dbReference>
<dbReference type="RefSeq" id="XP_007730820.1">
    <property type="nucleotide sequence ID" value="XM_007732630.1"/>
</dbReference>
<dbReference type="OrthoDB" id="3454835at2759"/>
<gene>
    <name evidence="3" type="ORF">A1O3_02490</name>
</gene>
<dbReference type="AlphaFoldDB" id="W9YAA3"/>
<sequence>MPANEDLIRVTAFIYRKPGISEAEFHHYWAEIHGPKMLELSVKYGVVEYRQYHTTPQAKAMLDAATKATGKECHACDGTAEMFVKDIKAYLSMTADREFVEAIVPDQLRFMDLDRLEFTVGYEYGVIAGSERVTEHTRRY</sequence>
<comment type="similarity">
    <text evidence="1">Belongs to the tpcK family.</text>
</comment>
<feature type="domain" description="EthD" evidence="2">
    <location>
        <begin position="17"/>
        <end position="113"/>
    </location>
</feature>
<name>W9YAA3_9EURO</name>
<dbReference type="HOGENOM" id="CLU_115019_0_1_1"/>
<proteinExistence type="inferred from homology"/>
<protein>
    <recommendedName>
        <fullName evidence="2">EthD domain-containing protein</fullName>
    </recommendedName>
</protein>